<evidence type="ECO:0000256" key="11">
    <source>
        <dbReference type="ARBA" id="ARBA00029693"/>
    </source>
</evidence>
<dbReference type="Proteomes" id="UP000187013">
    <property type="component" value="Unassembled WGS sequence"/>
</dbReference>
<keyword evidence="9 16" id="KW-0472">Membrane</keyword>
<evidence type="ECO:0000256" key="9">
    <source>
        <dbReference type="ARBA" id="ARBA00023136"/>
    </source>
</evidence>
<organism evidence="18 19">
    <name type="scientific">Zygosaccharomyces rouxii</name>
    <dbReference type="NCBI Taxonomy" id="4956"/>
    <lineage>
        <taxon>Eukaryota</taxon>
        <taxon>Fungi</taxon>
        <taxon>Dikarya</taxon>
        <taxon>Ascomycota</taxon>
        <taxon>Saccharomycotina</taxon>
        <taxon>Saccharomycetes</taxon>
        <taxon>Saccharomycetales</taxon>
        <taxon>Saccharomycetaceae</taxon>
        <taxon>Zygosaccharomyces</taxon>
    </lineage>
</organism>
<evidence type="ECO:0000256" key="6">
    <source>
        <dbReference type="ARBA" id="ARBA00022927"/>
    </source>
</evidence>
<evidence type="ECO:0000256" key="7">
    <source>
        <dbReference type="ARBA" id="ARBA00022989"/>
    </source>
</evidence>
<dbReference type="PRINTS" id="PR00452">
    <property type="entry name" value="SH3DOMAIN"/>
</dbReference>
<evidence type="ECO:0000256" key="10">
    <source>
        <dbReference type="ARBA" id="ARBA00023140"/>
    </source>
</evidence>
<keyword evidence="8" id="KW-0811">Translocation</keyword>
<feature type="region of interest" description="Disordered" evidence="15">
    <location>
        <begin position="1"/>
        <end position="68"/>
    </location>
</feature>
<name>A0A1Q3A950_ZYGRO</name>
<sequence length="393" mass="43021">MSANSKPRPKPWETHPPLDSQESGLENDSLAKMNSETGNRDMHNGEHSQEPPPRPAELASDHYTNSNPMYGNSSPYGIGSGNGLGGGMYGNSMYGGGYGSMYGGGLGSMYGGGLGSMYGGGYGGYGSMYGNGYGGGYMNGRPGGPGGLGESTQATFQLIESLIGTVTGFAQMLESTYMATHSSFFSMVSVAEQFSYLKEVLGSFFGIFALMKFVRRILFYVTRGRMGTLAPSRAVTNGTNSELVNEFHNFKKDDNSKKRKKISWKPLIFFLAAVFGFPYALNKFISRVQTMQRSKIGTKQVGAEIDPSKLEFARALYDFTPENPQIEAPLKKGELMAIITKQHPSGENSEWWKVRTKSGNMGYVPFNYVEVIKRQKRIEDVPEENMGSLQKQI</sequence>
<keyword evidence="4" id="KW-0813">Transport</keyword>
<dbReference type="InterPro" id="IPR007223">
    <property type="entry name" value="Peroxin-13_N"/>
</dbReference>
<feature type="domain" description="SH3" evidence="17">
    <location>
        <begin position="308"/>
        <end position="374"/>
    </location>
</feature>
<dbReference type="AlphaFoldDB" id="A0A1Q3A950"/>
<keyword evidence="3 14" id="KW-0728">SH3 domain</keyword>
<reference evidence="18 19" key="1">
    <citation type="submission" date="2016-08" db="EMBL/GenBank/DDBJ databases">
        <title>Draft genome sequence of allopolyploid Zygosaccharomyces rouxii.</title>
        <authorList>
            <person name="Watanabe J."/>
            <person name="Uehara K."/>
            <person name="Mogi Y."/>
            <person name="Tsukioka Y."/>
        </authorList>
    </citation>
    <scope>NUCLEOTIDE SEQUENCE [LARGE SCALE GENOMIC DNA]</scope>
    <source>
        <strain evidence="18 19">NBRC 110957</strain>
    </source>
</reference>
<comment type="similarity">
    <text evidence="2">Belongs to the peroxin-13 family.</text>
</comment>
<keyword evidence="7 16" id="KW-1133">Transmembrane helix</keyword>
<dbReference type="FunFam" id="2.30.30.40:FF:000128">
    <property type="entry name" value="Peroxisomal membrane protein (Pex13)"/>
    <property type="match status" value="1"/>
</dbReference>
<evidence type="ECO:0000313" key="19">
    <source>
        <dbReference type="Proteomes" id="UP000187013"/>
    </source>
</evidence>
<dbReference type="SMART" id="SM00326">
    <property type="entry name" value="SH3"/>
    <property type="match status" value="1"/>
</dbReference>
<evidence type="ECO:0000256" key="5">
    <source>
        <dbReference type="ARBA" id="ARBA00022692"/>
    </source>
</evidence>
<evidence type="ECO:0000259" key="17">
    <source>
        <dbReference type="PROSITE" id="PS50002"/>
    </source>
</evidence>
<feature type="compositionally biased region" description="Basic and acidic residues" evidence="15">
    <location>
        <begin position="38"/>
        <end position="49"/>
    </location>
</feature>
<evidence type="ECO:0000256" key="13">
    <source>
        <dbReference type="ARBA" id="ARBA00065871"/>
    </source>
</evidence>
<keyword evidence="5 16" id="KW-0812">Transmembrane</keyword>
<dbReference type="GO" id="GO:1990429">
    <property type="term" value="C:peroxisomal importomer complex"/>
    <property type="evidence" value="ECO:0007669"/>
    <property type="project" value="TreeGrafter"/>
</dbReference>
<dbReference type="CDD" id="cd11771">
    <property type="entry name" value="SH3_Pex13p_fungal"/>
    <property type="match status" value="1"/>
</dbReference>
<dbReference type="InterPro" id="IPR001452">
    <property type="entry name" value="SH3_domain"/>
</dbReference>
<dbReference type="GO" id="GO:0016560">
    <property type="term" value="P:protein import into peroxisome matrix, docking"/>
    <property type="evidence" value="ECO:0007669"/>
    <property type="project" value="InterPro"/>
</dbReference>
<dbReference type="Pfam" id="PF00018">
    <property type="entry name" value="SH3_1"/>
    <property type="match status" value="1"/>
</dbReference>
<accession>A0A1Q3A950</accession>
<dbReference type="PANTHER" id="PTHR19332:SF1">
    <property type="entry name" value="PEROXISOMAL MEMBRANE PROTEIN PEX13"/>
    <property type="match status" value="1"/>
</dbReference>
<evidence type="ECO:0000256" key="15">
    <source>
        <dbReference type="SAM" id="MobiDB-lite"/>
    </source>
</evidence>
<keyword evidence="10" id="KW-0576">Peroxisome</keyword>
<dbReference type="OrthoDB" id="10037838at2759"/>
<evidence type="ECO:0000256" key="1">
    <source>
        <dbReference type="ARBA" id="ARBA00004549"/>
    </source>
</evidence>
<dbReference type="EMBL" id="BDGX01000033">
    <property type="protein sequence ID" value="GAV52120.1"/>
    <property type="molecule type" value="Genomic_DNA"/>
</dbReference>
<protein>
    <recommendedName>
        <fullName evidence="12">Peroxisomal membrane protein PEX13</fullName>
    </recommendedName>
    <alternativeName>
        <fullName evidence="11">Peroxin-13</fullName>
    </alternativeName>
</protein>
<comment type="caution">
    <text evidence="18">The sequence shown here is derived from an EMBL/GenBank/DDBJ whole genome shotgun (WGS) entry which is preliminary data.</text>
</comment>
<dbReference type="Pfam" id="PF04088">
    <property type="entry name" value="Peroxin-13_N"/>
    <property type="match status" value="1"/>
</dbReference>
<feature type="transmembrane region" description="Helical" evidence="16">
    <location>
        <begin position="262"/>
        <end position="281"/>
    </location>
</feature>
<dbReference type="SUPFAM" id="SSF50044">
    <property type="entry name" value="SH3-domain"/>
    <property type="match status" value="1"/>
</dbReference>
<gene>
    <name evidence="18" type="ORF">ZYGR_0AG01110</name>
</gene>
<evidence type="ECO:0000256" key="16">
    <source>
        <dbReference type="SAM" id="Phobius"/>
    </source>
</evidence>
<evidence type="ECO:0000256" key="2">
    <source>
        <dbReference type="ARBA" id="ARBA00006033"/>
    </source>
</evidence>
<feature type="compositionally biased region" description="Polar residues" evidence="15">
    <location>
        <begin position="20"/>
        <end position="37"/>
    </location>
</feature>
<dbReference type="InterPro" id="IPR036028">
    <property type="entry name" value="SH3-like_dom_sf"/>
</dbReference>
<comment type="subcellular location">
    <subcellularLocation>
        <location evidence="1">Peroxisome membrane</location>
        <topology evidence="1">Single-pass membrane protein</topology>
    </subcellularLocation>
</comment>
<evidence type="ECO:0000313" key="18">
    <source>
        <dbReference type="EMBL" id="GAV52120.1"/>
    </source>
</evidence>
<dbReference type="PROSITE" id="PS50002">
    <property type="entry name" value="SH3"/>
    <property type="match status" value="1"/>
</dbReference>
<evidence type="ECO:0000256" key="4">
    <source>
        <dbReference type="ARBA" id="ARBA00022448"/>
    </source>
</evidence>
<evidence type="ECO:0000256" key="3">
    <source>
        <dbReference type="ARBA" id="ARBA00022443"/>
    </source>
</evidence>
<dbReference type="InterPro" id="IPR035463">
    <property type="entry name" value="Pex13"/>
</dbReference>
<comment type="subunit">
    <text evidence="13">Interacts (via SH3 domain) with PEX14 (via SH3-binding motif); forming the PEX13-PEX14 docking complex.</text>
</comment>
<keyword evidence="6" id="KW-0653">Protein transport</keyword>
<evidence type="ECO:0000256" key="14">
    <source>
        <dbReference type="PROSITE-ProRule" id="PRU00192"/>
    </source>
</evidence>
<dbReference type="PANTHER" id="PTHR19332">
    <property type="entry name" value="PEROXISOMAL MEMBRANE PROTEIN PEX13"/>
    <property type="match status" value="1"/>
</dbReference>
<proteinExistence type="inferred from homology"/>
<evidence type="ECO:0000256" key="12">
    <source>
        <dbReference type="ARBA" id="ARBA00034535"/>
    </source>
</evidence>
<dbReference type="Gene3D" id="2.30.30.40">
    <property type="entry name" value="SH3 Domains"/>
    <property type="match status" value="1"/>
</dbReference>
<dbReference type="GO" id="GO:0005778">
    <property type="term" value="C:peroxisomal membrane"/>
    <property type="evidence" value="ECO:0007669"/>
    <property type="project" value="UniProtKB-SubCell"/>
</dbReference>
<evidence type="ECO:0000256" key="8">
    <source>
        <dbReference type="ARBA" id="ARBA00023010"/>
    </source>
</evidence>